<evidence type="ECO:0000256" key="1">
    <source>
        <dbReference type="SAM" id="Phobius"/>
    </source>
</evidence>
<dbReference type="OrthoDB" id="5768004at2"/>
<dbReference type="Proteomes" id="UP000029868">
    <property type="component" value="Unassembled WGS sequence"/>
</dbReference>
<keyword evidence="1" id="KW-0812">Transmembrane</keyword>
<dbReference type="RefSeq" id="WP_033082528.1">
    <property type="nucleotide sequence ID" value="NZ_JQEC01000033.1"/>
</dbReference>
<protein>
    <submittedName>
        <fullName evidence="2">Uncharacterized protein</fullName>
    </submittedName>
</protein>
<keyword evidence="1" id="KW-1133">Transmembrane helix</keyword>
<evidence type="ECO:0000313" key="2">
    <source>
        <dbReference type="EMBL" id="KGJ92358.1"/>
    </source>
</evidence>
<reference evidence="2 3" key="1">
    <citation type="submission" date="2014-08" db="EMBL/GenBank/DDBJ databases">
        <title>Genomic and Phenotypic Diversity of Colwellia psychrerythraea strains from Disparate Marine Basins.</title>
        <authorList>
            <person name="Techtmann S.M."/>
            <person name="Stelling S.C."/>
            <person name="Utturkar S.M."/>
            <person name="Alshibli N."/>
            <person name="Harris A."/>
            <person name="Brown S.D."/>
            <person name="Hazen T.C."/>
        </authorList>
    </citation>
    <scope>NUCLEOTIDE SEQUENCE [LARGE SCALE GENOMIC DNA]</scope>
    <source>
        <strain evidence="2 3">GAB14E</strain>
    </source>
</reference>
<comment type="caution">
    <text evidence="2">The sequence shown here is derived from an EMBL/GenBank/DDBJ whole genome shotgun (WGS) entry which is preliminary data.</text>
</comment>
<evidence type="ECO:0000313" key="3">
    <source>
        <dbReference type="Proteomes" id="UP000029868"/>
    </source>
</evidence>
<proteinExistence type="predicted"/>
<feature type="transmembrane region" description="Helical" evidence="1">
    <location>
        <begin position="28"/>
        <end position="49"/>
    </location>
</feature>
<name>A0A099KRS0_COLPS</name>
<dbReference type="EMBL" id="JQEC01000033">
    <property type="protein sequence ID" value="KGJ92358.1"/>
    <property type="molecule type" value="Genomic_DNA"/>
</dbReference>
<keyword evidence="1" id="KW-0472">Membrane</keyword>
<accession>A0A099KRS0</accession>
<dbReference type="PATRIC" id="fig|28229.3.peg.2500"/>
<dbReference type="AlphaFoldDB" id="A0A099KRS0"/>
<organism evidence="2 3">
    <name type="scientific">Colwellia psychrerythraea</name>
    <name type="common">Vibrio psychroerythus</name>
    <dbReference type="NCBI Taxonomy" id="28229"/>
    <lineage>
        <taxon>Bacteria</taxon>
        <taxon>Pseudomonadati</taxon>
        <taxon>Pseudomonadota</taxon>
        <taxon>Gammaproteobacteria</taxon>
        <taxon>Alteromonadales</taxon>
        <taxon>Colwelliaceae</taxon>
        <taxon>Colwellia</taxon>
    </lineage>
</organism>
<sequence>MSIRYQQLPENKVHTNLLTISTQHGSSMVLSLFVIILTLFASILICIIFTSSKTVSQEVLGSRTIQVEARSL</sequence>
<gene>
    <name evidence="2" type="ORF">GAB14E_0480</name>
</gene>